<keyword evidence="2" id="KW-1185">Reference proteome</keyword>
<comment type="caution">
    <text evidence="1">The sequence shown here is derived from an EMBL/GenBank/DDBJ whole genome shotgun (WGS) entry which is preliminary data.</text>
</comment>
<dbReference type="EMBL" id="CAXAQS010000347">
    <property type="protein sequence ID" value="CAK9251232.1"/>
    <property type="molecule type" value="Genomic_DNA"/>
</dbReference>
<accession>A0ABP0VCK1</accession>
<sequence length="116" mass="13197">MKFLIFQEKDTEVKIPYVIAFDEAFVHRDVARTVGRGSDGRGFYVVSAGFFYRDASNGQICVTDQKSESMHMGPRPEDQTILMMALDHCMSGLDLLNHLTLMELQGLKRGDTRKHQ</sequence>
<evidence type="ECO:0000313" key="1">
    <source>
        <dbReference type="EMBL" id="CAK9251232.1"/>
    </source>
</evidence>
<gene>
    <name evidence="1" type="ORF">CSSPJE1EN1_LOCUS26610</name>
</gene>
<name>A0ABP0VCK1_9BRYO</name>
<proteinExistence type="predicted"/>
<dbReference type="Proteomes" id="UP001497444">
    <property type="component" value="Unassembled WGS sequence"/>
</dbReference>
<evidence type="ECO:0000313" key="2">
    <source>
        <dbReference type="Proteomes" id="UP001497444"/>
    </source>
</evidence>
<protein>
    <submittedName>
        <fullName evidence="1">Uncharacterized protein</fullName>
    </submittedName>
</protein>
<reference evidence="1" key="1">
    <citation type="submission" date="2024-02" db="EMBL/GenBank/DDBJ databases">
        <authorList>
            <consortium name="ELIXIR-Norway"/>
            <consortium name="Elixir Norway"/>
        </authorList>
    </citation>
    <scope>NUCLEOTIDE SEQUENCE</scope>
</reference>
<organism evidence="1 2">
    <name type="scientific">Sphagnum jensenii</name>
    <dbReference type="NCBI Taxonomy" id="128206"/>
    <lineage>
        <taxon>Eukaryota</taxon>
        <taxon>Viridiplantae</taxon>
        <taxon>Streptophyta</taxon>
        <taxon>Embryophyta</taxon>
        <taxon>Bryophyta</taxon>
        <taxon>Sphagnophytina</taxon>
        <taxon>Sphagnopsida</taxon>
        <taxon>Sphagnales</taxon>
        <taxon>Sphagnaceae</taxon>
        <taxon>Sphagnum</taxon>
    </lineage>
</organism>